<dbReference type="RefSeq" id="WP_253756690.1">
    <property type="nucleotide sequence ID" value="NZ_JAMZDZ010000001.1"/>
</dbReference>
<gene>
    <name evidence="4" type="ORF">ACFOZ4_10525</name>
</gene>
<evidence type="ECO:0000256" key="1">
    <source>
        <dbReference type="ARBA" id="ARBA00022679"/>
    </source>
</evidence>
<dbReference type="SMART" id="SM00450">
    <property type="entry name" value="RHOD"/>
    <property type="match status" value="2"/>
</dbReference>
<organism evidence="4 5">
    <name type="scientific">Hamadaea flava</name>
    <dbReference type="NCBI Taxonomy" id="1742688"/>
    <lineage>
        <taxon>Bacteria</taxon>
        <taxon>Bacillati</taxon>
        <taxon>Actinomycetota</taxon>
        <taxon>Actinomycetes</taxon>
        <taxon>Micromonosporales</taxon>
        <taxon>Micromonosporaceae</taxon>
        <taxon>Hamadaea</taxon>
    </lineage>
</organism>
<evidence type="ECO:0000259" key="3">
    <source>
        <dbReference type="PROSITE" id="PS50206"/>
    </source>
</evidence>
<dbReference type="Pfam" id="PF00581">
    <property type="entry name" value="Rhodanese"/>
    <property type="match status" value="2"/>
</dbReference>
<feature type="domain" description="Rhodanese" evidence="3">
    <location>
        <begin position="158"/>
        <end position="250"/>
    </location>
</feature>
<comment type="caution">
    <text evidence="4">The sequence shown here is derived from an EMBL/GenBank/DDBJ whole genome shotgun (WGS) entry which is preliminary data.</text>
</comment>
<dbReference type="PROSITE" id="PS00380">
    <property type="entry name" value="RHODANESE_1"/>
    <property type="match status" value="1"/>
</dbReference>
<dbReference type="PANTHER" id="PTHR11364">
    <property type="entry name" value="THIOSULFATE SULFERTANSFERASE"/>
    <property type="match status" value="1"/>
</dbReference>
<dbReference type="CDD" id="cd01448">
    <property type="entry name" value="TST_Repeat_1"/>
    <property type="match status" value="1"/>
</dbReference>
<dbReference type="InterPro" id="IPR036873">
    <property type="entry name" value="Rhodanese-like_dom_sf"/>
</dbReference>
<evidence type="ECO:0000313" key="4">
    <source>
        <dbReference type="EMBL" id="MFC4131038.1"/>
    </source>
</evidence>
<dbReference type="InterPro" id="IPR001307">
    <property type="entry name" value="Thiosulphate_STrfase_CS"/>
</dbReference>
<dbReference type="PROSITE" id="PS50206">
    <property type="entry name" value="RHODANESE_3"/>
    <property type="match status" value="2"/>
</dbReference>
<dbReference type="InterPro" id="IPR001763">
    <property type="entry name" value="Rhodanese-like_dom"/>
</dbReference>
<dbReference type="SUPFAM" id="SSF52821">
    <property type="entry name" value="Rhodanese/Cell cycle control phosphatase"/>
    <property type="match status" value="2"/>
</dbReference>
<protein>
    <submittedName>
        <fullName evidence="4">Sulfurtransferase</fullName>
        <ecNumber evidence="4">2.8.1.-</ecNumber>
    </submittedName>
</protein>
<dbReference type="GO" id="GO:0016740">
    <property type="term" value="F:transferase activity"/>
    <property type="evidence" value="ECO:0007669"/>
    <property type="project" value="UniProtKB-KW"/>
</dbReference>
<accession>A0ABV8LK94</accession>
<feature type="domain" description="Rhodanese" evidence="3">
    <location>
        <begin position="16"/>
        <end position="133"/>
    </location>
</feature>
<keyword evidence="2" id="KW-0677">Repeat</keyword>
<dbReference type="Proteomes" id="UP001595816">
    <property type="component" value="Unassembled WGS sequence"/>
</dbReference>
<evidence type="ECO:0000313" key="5">
    <source>
        <dbReference type="Proteomes" id="UP001595816"/>
    </source>
</evidence>
<dbReference type="PANTHER" id="PTHR11364:SF27">
    <property type="entry name" value="SULFURTRANSFERASE"/>
    <property type="match status" value="1"/>
</dbReference>
<evidence type="ECO:0000256" key="2">
    <source>
        <dbReference type="ARBA" id="ARBA00022737"/>
    </source>
</evidence>
<dbReference type="Gene3D" id="3.40.250.10">
    <property type="entry name" value="Rhodanese-like domain"/>
    <property type="match status" value="3"/>
</dbReference>
<name>A0ABV8LK94_9ACTN</name>
<proteinExistence type="predicted"/>
<reference evidence="5" key="1">
    <citation type="journal article" date="2019" name="Int. J. Syst. Evol. Microbiol.">
        <title>The Global Catalogue of Microorganisms (GCM) 10K type strain sequencing project: providing services to taxonomists for standard genome sequencing and annotation.</title>
        <authorList>
            <consortium name="The Broad Institute Genomics Platform"/>
            <consortium name="The Broad Institute Genome Sequencing Center for Infectious Disease"/>
            <person name="Wu L."/>
            <person name="Ma J."/>
        </authorList>
    </citation>
    <scope>NUCLEOTIDE SEQUENCE [LARGE SCALE GENOMIC DNA]</scope>
    <source>
        <strain evidence="5">CGMCC 4.7289</strain>
    </source>
</reference>
<dbReference type="InterPro" id="IPR045078">
    <property type="entry name" value="TST/MPST-like"/>
</dbReference>
<keyword evidence="5" id="KW-1185">Reference proteome</keyword>
<sequence>MASVTPFISSEELAAQLPEVTLLDVRWRLGGPSGRGAYAEGHLPGAVFLDVDEDLCGPPGDGGRHPLPDREELAEKLRAAGVSAARPVVVYDGGDLLAAARTWWTLRWAGHSDVRVLDGGLPAWTGELTTKTPEPKPGDFAVEPGHLPTIEADEAIDFARTGVLLDVRAAERFRGEVEPIDAVAGHIPGAVNAPGELPELPADKPVGAYCGSGITAARAVLQLHAKGRPDAAIYLGSWSHWITDPSRPIATGEEPGA</sequence>
<dbReference type="EMBL" id="JBHSAY010000005">
    <property type="protein sequence ID" value="MFC4131038.1"/>
    <property type="molecule type" value="Genomic_DNA"/>
</dbReference>
<dbReference type="EC" id="2.8.1.-" evidence="4"/>
<keyword evidence="1 4" id="KW-0808">Transferase</keyword>